<evidence type="ECO:0000313" key="2">
    <source>
        <dbReference type="Proteomes" id="UP000814128"/>
    </source>
</evidence>
<keyword evidence="2" id="KW-1185">Reference proteome</keyword>
<protein>
    <submittedName>
        <fullName evidence="1">Aldehyde dehydrogenase domain-containing protein</fullName>
    </submittedName>
</protein>
<reference evidence="1" key="1">
    <citation type="submission" date="2021-02" db="EMBL/GenBank/DDBJ databases">
        <authorList>
            <consortium name="DOE Joint Genome Institute"/>
            <person name="Ahrendt S."/>
            <person name="Looney B.P."/>
            <person name="Miyauchi S."/>
            <person name="Morin E."/>
            <person name="Drula E."/>
            <person name="Courty P.E."/>
            <person name="Chicoki N."/>
            <person name="Fauchery L."/>
            <person name="Kohler A."/>
            <person name="Kuo A."/>
            <person name="Labutti K."/>
            <person name="Pangilinan J."/>
            <person name="Lipzen A."/>
            <person name="Riley R."/>
            <person name="Andreopoulos W."/>
            <person name="He G."/>
            <person name="Johnson J."/>
            <person name="Barry K.W."/>
            <person name="Grigoriev I.V."/>
            <person name="Nagy L."/>
            <person name="Hibbett D."/>
            <person name="Henrissat B."/>
            <person name="Matheny P.B."/>
            <person name="Labbe J."/>
            <person name="Martin F."/>
        </authorList>
    </citation>
    <scope>NUCLEOTIDE SEQUENCE</scope>
    <source>
        <strain evidence="1">EC-137</strain>
    </source>
</reference>
<comment type="caution">
    <text evidence="1">The sequence shown here is derived from an EMBL/GenBank/DDBJ whole genome shotgun (WGS) entry which is preliminary data.</text>
</comment>
<proteinExistence type="predicted"/>
<sequence>MTTFTHTFDTAVFKKVISFPTGIFIDNKFSHGSNKTTIDLVNPTTGRVVAEVSEGTPTDIDRAVAAARRAFNTTWGLNTPGSRRGQLLMKLADLMAANIDELAALDAFNSGKPFHAARDGDCVDAIGCIRYYGGWADKNHGKTIETTEMKLAYTRHEPIGVCGQIIPWNYPLMMLTWKIAPALATGCTVVLKPSEFTPLTALRMAQLILEAGFPPGVVNIVTGYGDTVGQAISQHKDIDKVAFTGSTTVGRKILEASSRSNLKNVTLELGGKSPNIVFDDADLEQAAQWTTRGVFTNAGQSCCATTRVFVQEGVYDKFLEELTKRTLEIKLGDPFEHDTNQGPQVSQIQYDRVMGYISSGKEQGATVHVGGTRHGDIGYWIQPTIFTNVSSEMQIVREEIFGPVGVVIKFKDEDDIVRLANDTLYGLAACLFSRDITRALETAHRLQAGTVWINCSQLTGTETPFGGYKQSGIGRELGEYALVNYTNVKAVHVNLGRVM</sequence>
<gene>
    <name evidence="1" type="ORF">K488DRAFT_90243</name>
</gene>
<reference evidence="1" key="2">
    <citation type="journal article" date="2022" name="New Phytol.">
        <title>Evolutionary transition to the ectomycorrhizal habit in the genomes of a hyperdiverse lineage of mushroom-forming fungi.</title>
        <authorList>
            <person name="Looney B."/>
            <person name="Miyauchi S."/>
            <person name="Morin E."/>
            <person name="Drula E."/>
            <person name="Courty P.E."/>
            <person name="Kohler A."/>
            <person name="Kuo A."/>
            <person name="LaButti K."/>
            <person name="Pangilinan J."/>
            <person name="Lipzen A."/>
            <person name="Riley R."/>
            <person name="Andreopoulos W."/>
            <person name="He G."/>
            <person name="Johnson J."/>
            <person name="Nolan M."/>
            <person name="Tritt A."/>
            <person name="Barry K.W."/>
            <person name="Grigoriev I.V."/>
            <person name="Nagy L.G."/>
            <person name="Hibbett D."/>
            <person name="Henrissat B."/>
            <person name="Matheny P.B."/>
            <person name="Labbe J."/>
            <person name="Martin F.M."/>
        </authorList>
    </citation>
    <scope>NUCLEOTIDE SEQUENCE</scope>
    <source>
        <strain evidence="1">EC-137</strain>
    </source>
</reference>
<name>A0ACB8Q8Y4_9AGAM</name>
<dbReference type="Proteomes" id="UP000814128">
    <property type="component" value="Unassembled WGS sequence"/>
</dbReference>
<dbReference type="EMBL" id="MU273810">
    <property type="protein sequence ID" value="KAI0027985.1"/>
    <property type="molecule type" value="Genomic_DNA"/>
</dbReference>
<accession>A0ACB8Q8Y4</accession>
<organism evidence="1 2">
    <name type="scientific">Vararia minispora EC-137</name>
    <dbReference type="NCBI Taxonomy" id="1314806"/>
    <lineage>
        <taxon>Eukaryota</taxon>
        <taxon>Fungi</taxon>
        <taxon>Dikarya</taxon>
        <taxon>Basidiomycota</taxon>
        <taxon>Agaricomycotina</taxon>
        <taxon>Agaricomycetes</taxon>
        <taxon>Russulales</taxon>
        <taxon>Lachnocladiaceae</taxon>
        <taxon>Vararia</taxon>
    </lineage>
</organism>
<evidence type="ECO:0000313" key="1">
    <source>
        <dbReference type="EMBL" id="KAI0027985.1"/>
    </source>
</evidence>